<evidence type="ECO:0000313" key="2">
    <source>
        <dbReference type="EMBL" id="PFX12976.1"/>
    </source>
</evidence>
<dbReference type="PROSITE" id="PS50041">
    <property type="entry name" value="C_TYPE_LECTIN_2"/>
    <property type="match status" value="1"/>
</dbReference>
<name>A0A2B4R735_STYPI</name>
<dbReference type="InterPro" id="IPR001304">
    <property type="entry name" value="C-type_lectin-like"/>
</dbReference>
<dbReference type="PANTHER" id="PTHR22803">
    <property type="entry name" value="MANNOSE, PHOSPHOLIPASE, LECTIN RECEPTOR RELATED"/>
    <property type="match status" value="1"/>
</dbReference>
<dbReference type="Gene3D" id="3.10.100.10">
    <property type="entry name" value="Mannose-Binding Protein A, subunit A"/>
    <property type="match status" value="1"/>
</dbReference>
<organism evidence="2 3">
    <name type="scientific">Stylophora pistillata</name>
    <name type="common">Smooth cauliflower coral</name>
    <dbReference type="NCBI Taxonomy" id="50429"/>
    <lineage>
        <taxon>Eukaryota</taxon>
        <taxon>Metazoa</taxon>
        <taxon>Cnidaria</taxon>
        <taxon>Anthozoa</taxon>
        <taxon>Hexacorallia</taxon>
        <taxon>Scleractinia</taxon>
        <taxon>Astrocoeniina</taxon>
        <taxon>Pocilloporidae</taxon>
        <taxon>Stylophora</taxon>
    </lineage>
</organism>
<dbReference type="InterPro" id="IPR016186">
    <property type="entry name" value="C-type_lectin-like/link_sf"/>
</dbReference>
<proteinExistence type="predicted"/>
<comment type="caution">
    <text evidence="2">The sequence shown here is derived from an EMBL/GenBank/DDBJ whole genome shotgun (WGS) entry which is preliminary data.</text>
</comment>
<protein>
    <recommendedName>
        <fullName evidence="1">C-type lectin domain-containing protein</fullName>
    </recommendedName>
</protein>
<dbReference type="Pfam" id="PF00059">
    <property type="entry name" value="Lectin_C"/>
    <property type="match status" value="1"/>
</dbReference>
<reference evidence="3" key="1">
    <citation type="journal article" date="2017" name="bioRxiv">
        <title>Comparative analysis of the genomes of Stylophora pistillata and Acropora digitifera provides evidence for extensive differences between species of corals.</title>
        <authorList>
            <person name="Voolstra C.R."/>
            <person name="Li Y."/>
            <person name="Liew Y.J."/>
            <person name="Baumgarten S."/>
            <person name="Zoccola D."/>
            <person name="Flot J.-F."/>
            <person name="Tambutte S."/>
            <person name="Allemand D."/>
            <person name="Aranda M."/>
        </authorList>
    </citation>
    <scope>NUCLEOTIDE SEQUENCE [LARGE SCALE GENOMIC DNA]</scope>
</reference>
<sequence length="283" mass="31561">MNSCKKKGGSLVSMETESEWHFVKNLAGEQDEKTPRWFIGLQRVEEPQTWCWLSKKVACIAGTANGTAKGTWRWNEHEPNHPKTEKCVEMLNNGKYNNIQCQAENYDDNPGYICEKHFNCSIVSKNESIFVEEKTGPVSTNQSIAIKATASSPRTQLTDGHKMLSEGLTDESQASTTSRVRKLTTTASTTQTKFYSADARKGTVIQNQHDYGENLQLNALKVGAQLSLAAGSKRNQSEPSVQQEGVYTALCSETMMTSQLLIEMPRTAVNTKMADEKLYSWSE</sequence>
<dbReference type="Proteomes" id="UP000225706">
    <property type="component" value="Unassembled WGS sequence"/>
</dbReference>
<dbReference type="SUPFAM" id="SSF56436">
    <property type="entry name" value="C-type lectin-like"/>
    <property type="match status" value="1"/>
</dbReference>
<dbReference type="InterPro" id="IPR016187">
    <property type="entry name" value="CTDL_fold"/>
</dbReference>
<accession>A0A2B4R735</accession>
<gene>
    <name evidence="2" type="ORF">AWC38_SpisGene22986</name>
</gene>
<feature type="domain" description="C-type lectin" evidence="1">
    <location>
        <begin position="1"/>
        <end position="102"/>
    </location>
</feature>
<evidence type="ECO:0000313" key="3">
    <source>
        <dbReference type="Proteomes" id="UP000225706"/>
    </source>
</evidence>
<dbReference type="AlphaFoldDB" id="A0A2B4R735"/>
<keyword evidence="3" id="KW-1185">Reference proteome</keyword>
<dbReference type="CDD" id="cd00037">
    <property type="entry name" value="CLECT"/>
    <property type="match status" value="1"/>
</dbReference>
<evidence type="ECO:0000259" key="1">
    <source>
        <dbReference type="PROSITE" id="PS50041"/>
    </source>
</evidence>
<dbReference type="EMBL" id="LSMT01001111">
    <property type="protein sequence ID" value="PFX12976.1"/>
    <property type="molecule type" value="Genomic_DNA"/>
</dbReference>
<dbReference type="InterPro" id="IPR050111">
    <property type="entry name" value="C-type_lectin/snaclec_domain"/>
</dbReference>
<dbReference type="OrthoDB" id="6133475at2759"/>